<dbReference type="Proteomes" id="UP000218899">
    <property type="component" value="Chromosome"/>
</dbReference>
<feature type="compositionally biased region" description="Polar residues" evidence="1">
    <location>
        <begin position="9"/>
        <end position="18"/>
    </location>
</feature>
<dbReference type="AlphaFoldDB" id="A0A1B4VAY5"/>
<dbReference type="EMBL" id="AP014936">
    <property type="protein sequence ID" value="BAU47371.1"/>
    <property type="molecule type" value="Genomic_DNA"/>
</dbReference>
<feature type="compositionally biased region" description="Basic and acidic residues" evidence="1">
    <location>
        <begin position="19"/>
        <end position="47"/>
    </location>
</feature>
<evidence type="ECO:0000313" key="3">
    <source>
        <dbReference type="Proteomes" id="UP000218899"/>
    </source>
</evidence>
<organism evidence="2 3">
    <name type="scientific">Sulfurifustis variabilis</name>
    <dbReference type="NCBI Taxonomy" id="1675686"/>
    <lineage>
        <taxon>Bacteria</taxon>
        <taxon>Pseudomonadati</taxon>
        <taxon>Pseudomonadota</taxon>
        <taxon>Gammaproteobacteria</taxon>
        <taxon>Acidiferrobacterales</taxon>
        <taxon>Acidiferrobacteraceae</taxon>
        <taxon>Sulfurifustis</taxon>
    </lineage>
</organism>
<evidence type="ECO:0000313" key="2">
    <source>
        <dbReference type="EMBL" id="BAU47371.1"/>
    </source>
</evidence>
<feature type="region of interest" description="Disordered" evidence="1">
    <location>
        <begin position="1"/>
        <end position="100"/>
    </location>
</feature>
<keyword evidence="3" id="KW-1185">Reference proteome</keyword>
<dbReference type="KEGG" id="sva:SVA_0792"/>
<sequence length="100" mass="11143">MEGKERQQIAGQPQSNHFEQIDPHRADQHEPAGNSPDRDDLNLEGAKRHPTRSPKIPTRPILVSRPSRPIPAWSRRADTRSRPAARSTPGRAAGRKTSAE</sequence>
<accession>A0A1B4VAY5</accession>
<proteinExistence type="predicted"/>
<reference evidence="2 3" key="1">
    <citation type="submission" date="2015-08" db="EMBL/GenBank/DDBJ databases">
        <title>Complete genome sequence of Sulfurifustis variabilis.</title>
        <authorList>
            <person name="Miura A."/>
            <person name="Kojima H."/>
            <person name="Fukui M."/>
        </authorList>
    </citation>
    <scope>NUCLEOTIDE SEQUENCE [LARGE SCALE GENOMIC DNA]</scope>
    <source>
        <strain evidence="3">skN76</strain>
    </source>
</reference>
<name>A0A1B4VAY5_9GAMM</name>
<protein>
    <submittedName>
        <fullName evidence="2">Uncharacterized protein</fullName>
    </submittedName>
</protein>
<evidence type="ECO:0000256" key="1">
    <source>
        <dbReference type="SAM" id="MobiDB-lite"/>
    </source>
</evidence>
<gene>
    <name evidence="2" type="ORF">SVA_0792</name>
</gene>